<gene>
    <name evidence="2" type="ORF">GGX14DRAFT_372566</name>
</gene>
<proteinExistence type="predicted"/>
<name>A0AAD6Y765_9AGAR</name>
<dbReference type="InterPro" id="IPR012337">
    <property type="entry name" value="RNaseH-like_sf"/>
</dbReference>
<dbReference type="SUPFAM" id="SSF53098">
    <property type="entry name" value="Ribonuclease H-like"/>
    <property type="match status" value="1"/>
</dbReference>
<comment type="caution">
    <text evidence="2">The sequence shown here is derived from an EMBL/GenBank/DDBJ whole genome shotgun (WGS) entry which is preliminary data.</text>
</comment>
<dbReference type="AlphaFoldDB" id="A0AAD6Y765"/>
<dbReference type="Proteomes" id="UP001219525">
    <property type="component" value="Unassembled WGS sequence"/>
</dbReference>
<accession>A0AAD6Y765</accession>
<reference evidence="2" key="1">
    <citation type="submission" date="2023-03" db="EMBL/GenBank/DDBJ databases">
        <title>Massive genome expansion in bonnet fungi (Mycena s.s.) driven by repeated elements and novel gene families across ecological guilds.</title>
        <authorList>
            <consortium name="Lawrence Berkeley National Laboratory"/>
            <person name="Harder C.B."/>
            <person name="Miyauchi S."/>
            <person name="Viragh M."/>
            <person name="Kuo A."/>
            <person name="Thoen E."/>
            <person name="Andreopoulos B."/>
            <person name="Lu D."/>
            <person name="Skrede I."/>
            <person name="Drula E."/>
            <person name="Henrissat B."/>
            <person name="Morin E."/>
            <person name="Kohler A."/>
            <person name="Barry K."/>
            <person name="LaButti K."/>
            <person name="Morin E."/>
            <person name="Salamov A."/>
            <person name="Lipzen A."/>
            <person name="Mereny Z."/>
            <person name="Hegedus B."/>
            <person name="Baldrian P."/>
            <person name="Stursova M."/>
            <person name="Weitz H."/>
            <person name="Taylor A."/>
            <person name="Grigoriev I.V."/>
            <person name="Nagy L.G."/>
            <person name="Martin F."/>
            <person name="Kauserud H."/>
        </authorList>
    </citation>
    <scope>NUCLEOTIDE SEQUENCE</scope>
    <source>
        <strain evidence="2">9144</strain>
    </source>
</reference>
<evidence type="ECO:0000256" key="1">
    <source>
        <dbReference type="SAM" id="MobiDB-lite"/>
    </source>
</evidence>
<evidence type="ECO:0000313" key="2">
    <source>
        <dbReference type="EMBL" id="KAJ7200180.1"/>
    </source>
</evidence>
<sequence>VRTITKKILHSSTILLPEWKNLLAELDFAIRVLPRDVKTRWNSTFDMINVILQYRRPVKLFTAAAANGLRAYELSGDEWTTLEDLRDALKHATLYFSRASATLASVVPTMDKIDALLATAAELVERPLSTAIKVALLQGKHTLNRYYSKTFESRVYRIAMRTFPLSTCNTLSFLTCEQLSILVTSSATLRRTSGRPPTLNAPDRSLKKSTRSTATRSPTLWLAIPTPMPTPITVPTPMLR</sequence>
<feature type="non-terminal residue" evidence="2">
    <location>
        <position position="1"/>
    </location>
</feature>
<evidence type="ECO:0000313" key="3">
    <source>
        <dbReference type="Proteomes" id="UP001219525"/>
    </source>
</evidence>
<feature type="region of interest" description="Disordered" evidence="1">
    <location>
        <begin position="191"/>
        <end position="215"/>
    </location>
</feature>
<organism evidence="2 3">
    <name type="scientific">Mycena pura</name>
    <dbReference type="NCBI Taxonomy" id="153505"/>
    <lineage>
        <taxon>Eukaryota</taxon>
        <taxon>Fungi</taxon>
        <taxon>Dikarya</taxon>
        <taxon>Basidiomycota</taxon>
        <taxon>Agaricomycotina</taxon>
        <taxon>Agaricomycetes</taxon>
        <taxon>Agaricomycetidae</taxon>
        <taxon>Agaricales</taxon>
        <taxon>Marasmiineae</taxon>
        <taxon>Mycenaceae</taxon>
        <taxon>Mycena</taxon>
    </lineage>
</organism>
<dbReference type="EMBL" id="JARJCW010000064">
    <property type="protein sequence ID" value="KAJ7200180.1"/>
    <property type="molecule type" value="Genomic_DNA"/>
</dbReference>
<keyword evidence="3" id="KW-1185">Reference proteome</keyword>
<protein>
    <submittedName>
        <fullName evidence="2">Uncharacterized protein</fullName>
    </submittedName>
</protein>